<feature type="domain" description="Sema5A/B-like TSP-1 type 1" evidence="3">
    <location>
        <begin position="100"/>
        <end position="158"/>
    </location>
</feature>
<dbReference type="SUPFAM" id="SSF82895">
    <property type="entry name" value="TSP-1 type 1 repeat"/>
    <property type="match status" value="1"/>
</dbReference>
<organism evidence="4 5">
    <name type="scientific">Acanthosepion pharaonis</name>
    <name type="common">Pharaoh cuttlefish</name>
    <name type="synonym">Sepia pharaonis</name>
    <dbReference type="NCBI Taxonomy" id="158019"/>
    <lineage>
        <taxon>Eukaryota</taxon>
        <taxon>Metazoa</taxon>
        <taxon>Spiralia</taxon>
        <taxon>Lophotrochozoa</taxon>
        <taxon>Mollusca</taxon>
        <taxon>Cephalopoda</taxon>
        <taxon>Coleoidea</taxon>
        <taxon>Decapodiformes</taxon>
        <taxon>Sepiida</taxon>
        <taxon>Sepiina</taxon>
        <taxon>Sepiidae</taxon>
        <taxon>Acanthosepion</taxon>
    </lineage>
</organism>
<evidence type="ECO:0000256" key="1">
    <source>
        <dbReference type="ARBA" id="ARBA00022737"/>
    </source>
</evidence>
<gene>
    <name evidence="4" type="ORF">SPHA_8007</name>
</gene>
<dbReference type="OrthoDB" id="6134612at2759"/>
<accession>A0A812AYV5</accession>
<sequence length="370" mass="41243">MRSRTRTCGNPAPLHGGRDCEGSARQEEFCPGNPRCPYSPINGQWSMWSSWAGCSERCYGGVQTRRRNCDNPPPRHNGIPCIGNTQEWRLCNNHNCAAKSKIVPWSEWIKTNTTRGGYFEQRLRFSCSAPVPDRHMIQVKHMKSQVRFCFDNGVCHKSAVPRNRAAVPRNRATVPLESSSCYSESGNCSLGIEQLFLGIGQLFLRIVQLFPGIGQLFSGIEQLFLGIEQLFLGIGQLFPGIEQLFLRTGQLFPWIRAAVTQNRESVLRNRAAVTRNRATVPLESSSCYSESGNCSPGIEQLLLGIGQMFPWNRAAVPLESCSCYSESGNCSPGIVQLLLRIGQLFPWNRAAVPRNRALFPGIEQLFLGFG</sequence>
<dbReference type="PANTHER" id="PTHR22906:SF21">
    <property type="entry name" value="SEMA DOMAIN-CONTAINING PROTEIN"/>
    <property type="match status" value="1"/>
</dbReference>
<dbReference type="InterPro" id="IPR036383">
    <property type="entry name" value="TSP1_rpt_sf"/>
</dbReference>
<dbReference type="AlphaFoldDB" id="A0A812AYV5"/>
<keyword evidence="2" id="KW-1015">Disulfide bond</keyword>
<evidence type="ECO:0000313" key="4">
    <source>
        <dbReference type="EMBL" id="CAE1164419.1"/>
    </source>
</evidence>
<evidence type="ECO:0000313" key="5">
    <source>
        <dbReference type="Proteomes" id="UP000597762"/>
    </source>
</evidence>
<proteinExistence type="predicted"/>
<protein>
    <submittedName>
        <fullName evidence="4">SEMA5</fullName>
    </submittedName>
</protein>
<dbReference type="InterPro" id="IPR000884">
    <property type="entry name" value="TSP1_rpt"/>
</dbReference>
<dbReference type="SMART" id="SM00209">
    <property type="entry name" value="TSP1"/>
    <property type="match status" value="1"/>
</dbReference>
<dbReference type="Pfam" id="PF23260">
    <property type="entry name" value="TSP1_2"/>
    <property type="match status" value="1"/>
</dbReference>
<dbReference type="Proteomes" id="UP000597762">
    <property type="component" value="Unassembled WGS sequence"/>
</dbReference>
<dbReference type="InterPro" id="IPR052065">
    <property type="entry name" value="Compl_asym_regulator"/>
</dbReference>
<dbReference type="PROSITE" id="PS50092">
    <property type="entry name" value="TSP1"/>
    <property type="match status" value="2"/>
</dbReference>
<name>A0A812AYV5_ACAPH</name>
<reference evidence="4" key="1">
    <citation type="submission" date="2021-01" db="EMBL/GenBank/DDBJ databases">
        <authorList>
            <person name="Li R."/>
            <person name="Bekaert M."/>
        </authorList>
    </citation>
    <scope>NUCLEOTIDE SEQUENCE</scope>
    <source>
        <strain evidence="4">Farmed</strain>
    </source>
</reference>
<dbReference type="Gene3D" id="2.20.100.10">
    <property type="entry name" value="Thrombospondin type-1 (TSP1) repeat"/>
    <property type="match status" value="2"/>
</dbReference>
<comment type="caution">
    <text evidence="4">The sequence shown here is derived from an EMBL/GenBank/DDBJ whole genome shotgun (WGS) entry which is preliminary data.</text>
</comment>
<keyword evidence="5" id="KW-1185">Reference proteome</keyword>
<keyword evidence="1" id="KW-0677">Repeat</keyword>
<dbReference type="InterPro" id="IPR057563">
    <property type="entry name" value="Sema5A/B-like_TSP-1"/>
</dbReference>
<dbReference type="FunFam" id="2.20.100.10:FF:000007">
    <property type="entry name" value="Thrombospondin 1"/>
    <property type="match status" value="1"/>
</dbReference>
<dbReference type="PANTHER" id="PTHR22906">
    <property type="entry name" value="PROPERDIN"/>
    <property type="match status" value="1"/>
</dbReference>
<dbReference type="Pfam" id="PF00090">
    <property type="entry name" value="TSP_1"/>
    <property type="match status" value="2"/>
</dbReference>
<evidence type="ECO:0000259" key="3">
    <source>
        <dbReference type="Pfam" id="PF23260"/>
    </source>
</evidence>
<dbReference type="EMBL" id="CAHIKZ030000259">
    <property type="protein sequence ID" value="CAE1164419.1"/>
    <property type="molecule type" value="Genomic_DNA"/>
</dbReference>
<dbReference type="PRINTS" id="PR01705">
    <property type="entry name" value="TSP1REPEAT"/>
</dbReference>
<evidence type="ECO:0000256" key="2">
    <source>
        <dbReference type="ARBA" id="ARBA00023157"/>
    </source>
</evidence>